<reference evidence="1 2" key="1">
    <citation type="journal article" date="2004" name="Proc. Natl. Acad. Sci. U.S.A.">
        <title>Genomic plasticity of the causative agent of melioidosis, Burkholderia pseudomallei.</title>
        <authorList>
            <person name="Holden M.T.G."/>
            <person name="Titball R.W."/>
            <person name="Peacock S.J."/>
            <person name="Cerdeno-Tarraga A.M."/>
            <person name="Atkins T."/>
            <person name="Crossman L.C."/>
            <person name="Pitt T."/>
            <person name="Churcher C."/>
            <person name="Mungall K."/>
            <person name="Bentley S.D."/>
            <person name="Sebaihia M."/>
            <person name="Thomson N.R."/>
            <person name="Bason N."/>
            <person name="Beacham I.R."/>
            <person name="Brooks K."/>
            <person name="Brown K.A."/>
            <person name="Brown N.F."/>
            <person name="Challis G.L."/>
            <person name="Cherevach I."/>
            <person name="Chillingworth T."/>
            <person name="Cronin A."/>
            <person name="Crosset B."/>
            <person name="Davis P."/>
            <person name="DeShazer D."/>
            <person name="Feltwell T."/>
            <person name="Fraser A."/>
            <person name="Hance Z."/>
            <person name="Hauser H."/>
            <person name="Holroyd S."/>
            <person name="Jagels K."/>
            <person name="Keith K.E."/>
            <person name="Maddison M."/>
            <person name="Moule S."/>
            <person name="Price C."/>
            <person name="Quail M.A."/>
            <person name="Rabbinowitsch E."/>
            <person name="Rutherford K."/>
            <person name="Sanders M."/>
            <person name="Simmonds M."/>
            <person name="Songsivilai S."/>
            <person name="Stevens K."/>
            <person name="Tumapa S."/>
            <person name="Vesaratchavest M."/>
            <person name="Whitehead S."/>
            <person name="Yeats C."/>
            <person name="Barrell B.G."/>
            <person name="Oyston P.C.F."/>
            <person name="Parkhill J."/>
        </authorList>
    </citation>
    <scope>NUCLEOTIDE SEQUENCE [LARGE SCALE GENOMIC DNA]</scope>
    <source>
        <strain evidence="1 2">K96243</strain>
    </source>
</reference>
<sequence length="91" mass="10332">MTKAIRRRVDRLLQEYCAGAPAAAEHITNDVLEREVQMIVRFGSQDEIAELIAIGDREMAHDGDEARADEIHDAIEARAESSGWAWTRRRI</sequence>
<accession>Q63RU7</accession>
<dbReference type="AlphaFoldDB" id="Q63RU7"/>
<dbReference type="KEGG" id="bps:BPSL2573"/>
<evidence type="ECO:0000313" key="2">
    <source>
        <dbReference type="Proteomes" id="UP000000605"/>
    </source>
</evidence>
<gene>
    <name evidence="1" type="ordered locus">BPSL2573</name>
</gene>
<proteinExistence type="predicted"/>
<dbReference type="EMBL" id="BX571965">
    <property type="protein sequence ID" value="CAH36581.1"/>
    <property type="molecule type" value="Genomic_DNA"/>
</dbReference>
<keyword evidence="2" id="KW-1185">Reference proteome</keyword>
<organism evidence="1 2">
    <name type="scientific">Burkholderia pseudomallei (strain K96243)</name>
    <dbReference type="NCBI Taxonomy" id="272560"/>
    <lineage>
        <taxon>Bacteria</taxon>
        <taxon>Pseudomonadati</taxon>
        <taxon>Pseudomonadota</taxon>
        <taxon>Betaproteobacteria</taxon>
        <taxon>Burkholderiales</taxon>
        <taxon>Burkholderiaceae</taxon>
        <taxon>Burkholderia</taxon>
        <taxon>pseudomallei group</taxon>
    </lineage>
</organism>
<dbReference type="RefSeq" id="WP_004552547.1">
    <property type="nucleotide sequence ID" value="NC_006350.1"/>
</dbReference>
<dbReference type="PATRIC" id="fig|272560.51.peg.2790"/>
<dbReference type="STRING" id="272560.BPSL2573"/>
<name>Q63RU7_BURPS</name>
<evidence type="ECO:0000313" key="1">
    <source>
        <dbReference type="EMBL" id="CAH36581.1"/>
    </source>
</evidence>
<protein>
    <submittedName>
        <fullName evidence="1">Uncharacterized protein</fullName>
    </submittedName>
</protein>
<dbReference type="Proteomes" id="UP000000605">
    <property type="component" value="Chromosome 1"/>
</dbReference>